<keyword evidence="3" id="KW-0963">Cytoplasm</keyword>
<organism evidence="10 11">
    <name type="scientific">Vermiconidia calcicola</name>
    <dbReference type="NCBI Taxonomy" id="1690605"/>
    <lineage>
        <taxon>Eukaryota</taxon>
        <taxon>Fungi</taxon>
        <taxon>Dikarya</taxon>
        <taxon>Ascomycota</taxon>
        <taxon>Pezizomycotina</taxon>
        <taxon>Dothideomycetes</taxon>
        <taxon>Dothideomycetidae</taxon>
        <taxon>Mycosphaerellales</taxon>
        <taxon>Extremaceae</taxon>
        <taxon>Vermiconidia</taxon>
    </lineage>
</organism>
<feature type="compositionally biased region" description="Basic and acidic residues" evidence="8">
    <location>
        <begin position="309"/>
        <end position="319"/>
    </location>
</feature>
<dbReference type="Proteomes" id="UP001345827">
    <property type="component" value="Unassembled WGS sequence"/>
</dbReference>
<keyword evidence="11" id="KW-1185">Reference proteome</keyword>
<evidence type="ECO:0000256" key="7">
    <source>
        <dbReference type="ARBA" id="ARBA00038005"/>
    </source>
</evidence>
<evidence type="ECO:0000256" key="1">
    <source>
        <dbReference type="ARBA" id="ARBA00004123"/>
    </source>
</evidence>
<dbReference type="InterPro" id="IPR037525">
    <property type="entry name" value="Velvet_dom"/>
</dbReference>
<dbReference type="GO" id="GO:0005634">
    <property type="term" value="C:nucleus"/>
    <property type="evidence" value="ECO:0007669"/>
    <property type="project" value="UniProtKB-SubCell"/>
</dbReference>
<evidence type="ECO:0000256" key="4">
    <source>
        <dbReference type="ARBA" id="ARBA00023015"/>
    </source>
</evidence>
<proteinExistence type="inferred from homology"/>
<dbReference type="PANTHER" id="PTHR33572:SF14">
    <property type="entry name" value="DEVELOPMENTAL AND SECONDARY METABOLISM REGULATOR VEA"/>
    <property type="match status" value="1"/>
</dbReference>
<dbReference type="GO" id="GO:0051176">
    <property type="term" value="P:positive regulation of sulfur metabolic process"/>
    <property type="evidence" value="ECO:0007669"/>
    <property type="project" value="UniProtKB-ARBA"/>
</dbReference>
<dbReference type="GO" id="GO:0005737">
    <property type="term" value="C:cytoplasm"/>
    <property type="evidence" value="ECO:0007669"/>
    <property type="project" value="UniProtKB-SubCell"/>
</dbReference>
<feature type="region of interest" description="Disordered" evidence="8">
    <location>
        <begin position="113"/>
        <end position="134"/>
    </location>
</feature>
<evidence type="ECO:0000256" key="2">
    <source>
        <dbReference type="ARBA" id="ARBA00004496"/>
    </source>
</evidence>
<feature type="compositionally biased region" description="Polar residues" evidence="8">
    <location>
        <begin position="320"/>
        <end position="330"/>
    </location>
</feature>
<comment type="subcellular location">
    <subcellularLocation>
        <location evidence="2">Cytoplasm</location>
    </subcellularLocation>
    <subcellularLocation>
        <location evidence="1">Nucleus</location>
    </subcellularLocation>
</comment>
<dbReference type="PROSITE" id="PS51821">
    <property type="entry name" value="VELVET"/>
    <property type="match status" value="1"/>
</dbReference>
<dbReference type="InterPro" id="IPR038491">
    <property type="entry name" value="Velvet_dom_sf"/>
</dbReference>
<keyword evidence="5" id="KW-0804">Transcription</keyword>
<dbReference type="Gene3D" id="2.60.40.3960">
    <property type="entry name" value="Velvet domain"/>
    <property type="match status" value="1"/>
</dbReference>
<keyword evidence="4" id="KW-0805">Transcription regulation</keyword>
<gene>
    <name evidence="10" type="ORF">LTR25_007511</name>
</gene>
<evidence type="ECO:0000256" key="3">
    <source>
        <dbReference type="ARBA" id="ARBA00022490"/>
    </source>
</evidence>
<dbReference type="PANTHER" id="PTHR33572">
    <property type="entry name" value="SPORE DEVELOPMENT REGULATOR VOSA"/>
    <property type="match status" value="1"/>
</dbReference>
<reference evidence="10 11" key="1">
    <citation type="submission" date="2023-06" db="EMBL/GenBank/DDBJ databases">
        <title>Black Yeasts Isolated from many extreme environments.</title>
        <authorList>
            <person name="Coleine C."/>
            <person name="Stajich J.E."/>
            <person name="Selbmann L."/>
        </authorList>
    </citation>
    <scope>NUCLEOTIDE SEQUENCE [LARGE SCALE GENOMIC DNA]</scope>
    <source>
        <strain evidence="10 11">CCFEE 5887</strain>
    </source>
</reference>
<evidence type="ECO:0000313" key="10">
    <source>
        <dbReference type="EMBL" id="KAK5532807.1"/>
    </source>
</evidence>
<dbReference type="FunFam" id="2.60.40.3960:FF:000001">
    <property type="entry name" value="Sexual development activator VeA"/>
    <property type="match status" value="1"/>
</dbReference>
<keyword evidence="6" id="KW-0539">Nucleus</keyword>
<dbReference type="AlphaFoldDB" id="A0AAV9PZL4"/>
<dbReference type="GO" id="GO:0043455">
    <property type="term" value="P:regulation of secondary metabolic process"/>
    <property type="evidence" value="ECO:0007669"/>
    <property type="project" value="UniProtKB-ARBA"/>
</dbReference>
<evidence type="ECO:0000256" key="6">
    <source>
        <dbReference type="ARBA" id="ARBA00023242"/>
    </source>
</evidence>
<comment type="caution">
    <text evidence="10">The sequence shown here is derived from an EMBL/GenBank/DDBJ whole genome shotgun (WGS) entry which is preliminary data.</text>
</comment>
<evidence type="ECO:0000313" key="11">
    <source>
        <dbReference type="Proteomes" id="UP001345827"/>
    </source>
</evidence>
<dbReference type="GO" id="GO:0034250">
    <property type="term" value="P:positive regulation of amide metabolic process"/>
    <property type="evidence" value="ECO:0007669"/>
    <property type="project" value="UniProtKB-ARBA"/>
</dbReference>
<evidence type="ECO:0000256" key="5">
    <source>
        <dbReference type="ARBA" id="ARBA00023163"/>
    </source>
</evidence>
<evidence type="ECO:0000259" key="9">
    <source>
        <dbReference type="PROSITE" id="PS51821"/>
    </source>
</evidence>
<accession>A0AAV9PZL4</accession>
<feature type="compositionally biased region" description="Polar residues" evidence="8">
    <location>
        <begin position="1"/>
        <end position="15"/>
    </location>
</feature>
<feature type="region of interest" description="Disordered" evidence="8">
    <location>
        <begin position="472"/>
        <end position="492"/>
    </location>
</feature>
<dbReference type="EMBL" id="JAXLQG010000014">
    <property type="protein sequence ID" value="KAK5532807.1"/>
    <property type="molecule type" value="Genomic_DNA"/>
</dbReference>
<feature type="domain" description="Velvet" evidence="9">
    <location>
        <begin position="99"/>
        <end position="299"/>
    </location>
</feature>
<feature type="region of interest" description="Disordered" evidence="8">
    <location>
        <begin position="527"/>
        <end position="548"/>
    </location>
</feature>
<feature type="compositionally biased region" description="Basic residues" evidence="8">
    <location>
        <begin position="299"/>
        <end position="308"/>
    </location>
</feature>
<name>A0AAV9PZL4_9PEZI</name>
<evidence type="ECO:0000256" key="8">
    <source>
        <dbReference type="SAM" id="MobiDB-lite"/>
    </source>
</evidence>
<protein>
    <recommendedName>
        <fullName evidence="9">Velvet domain-containing protein</fullName>
    </recommendedName>
</protein>
<feature type="region of interest" description="Disordered" evidence="8">
    <location>
        <begin position="299"/>
        <end position="378"/>
    </location>
</feature>
<dbReference type="InterPro" id="IPR021740">
    <property type="entry name" value="Velvet"/>
</dbReference>
<dbReference type="Pfam" id="PF11754">
    <property type="entry name" value="Velvet"/>
    <property type="match status" value="2"/>
</dbReference>
<feature type="region of interest" description="Disordered" evidence="8">
    <location>
        <begin position="1"/>
        <end position="50"/>
    </location>
</feature>
<sequence>MDSSETSLPTPATTKSESDGSRLLPSLKDTVGSAYSAQRPLQPQPEPSNLVPELFVPGHTVVYLDDLPVLTYTVGGLRYNMVQPKNETKSEFSRKTVDGRILTYELEVVQQPEKARACGSGQKSTQDRRPVDPPPVVRLRMLNGNADITQVYDATFMLYASLEVARPIAAGKMHTPPAIPVLSGVAVASAAYLEKPTPAAYFIFPDLSVRHEGWYRLKFSLFEGVKHQCDADVENPFVRTSPAMGSAETAPVRHEGMANRLEVQTVPFQVYSAKKFPGLSSSTELSKCVSDQGCRVRIRREIRQRKRPQKQEPDMDDGRSSYQGTPQVSYRTMEHSRSVSRNSFGSQGEAEDARRPSVDSMYGRAPIPSRQSSIVSMPGMPMTSPSMRNITPTPSMPPPPPTFNQPLMHRQAPEHPAASAPYLPAPAPKSYPPTIPTISQPPSFMRSITPEQKNALTLPPLQLGRGVGKSFNSTTRQWNLPEPLSTKRTRSPHGYNFSAAMKGGARPDLPPIATPTYSAPLPGANDIIEPDTEADSHEQDYDYEEPVTKNSNYYFTRADGTTGCKPWPAPAPTRVQY</sequence>
<comment type="similarity">
    <text evidence="7">Belongs to the velvet family. VeA subfamily.</text>
</comment>